<dbReference type="InterPro" id="IPR037100">
    <property type="entry name" value="Spo0B_C_sf"/>
</dbReference>
<dbReference type="EMBL" id="CAKMMW010000013">
    <property type="protein sequence ID" value="CAH1214844.1"/>
    <property type="molecule type" value="Genomic_DNA"/>
</dbReference>
<evidence type="ECO:0000256" key="4">
    <source>
        <dbReference type="SAM" id="Phobius"/>
    </source>
</evidence>
<dbReference type="Pfam" id="PF14689">
    <property type="entry name" value="SPOB_a"/>
    <property type="match status" value="1"/>
</dbReference>
<evidence type="ECO:0000256" key="3">
    <source>
        <dbReference type="ARBA" id="ARBA00022777"/>
    </source>
</evidence>
<dbReference type="Proteomes" id="UP000838821">
    <property type="component" value="Unassembled WGS sequence"/>
</dbReference>
<evidence type="ECO:0000313" key="7">
    <source>
        <dbReference type="Proteomes" id="UP000838821"/>
    </source>
</evidence>
<keyword evidence="1" id="KW-0597">Phosphoprotein</keyword>
<dbReference type="Gene3D" id="1.10.287.130">
    <property type="match status" value="1"/>
</dbReference>
<feature type="domain" description="SpoOB alpha-helical" evidence="5">
    <location>
        <begin position="111"/>
        <end position="169"/>
    </location>
</feature>
<feature type="transmembrane region" description="Helical" evidence="4">
    <location>
        <begin position="75"/>
        <end position="93"/>
    </location>
</feature>
<dbReference type="InterPro" id="IPR039506">
    <property type="entry name" value="SPOB_a"/>
</dbReference>
<keyword evidence="4" id="KW-0472">Membrane</keyword>
<keyword evidence="3" id="KW-0418">Kinase</keyword>
<evidence type="ECO:0000256" key="2">
    <source>
        <dbReference type="ARBA" id="ARBA00022679"/>
    </source>
</evidence>
<proteinExistence type="predicted"/>
<evidence type="ECO:0000256" key="1">
    <source>
        <dbReference type="ARBA" id="ARBA00022553"/>
    </source>
</evidence>
<keyword evidence="7" id="KW-1185">Reference proteome</keyword>
<accession>A0ABN8GPQ5</accession>
<sequence>MYGKTSNRDHSFRMARGGGFLVCLVKFSRQHDILDERLQSRERGERIMKQLGSAQVYVLALVLIGLTGLLVTEPWIIRVAFLLIILISGYTAWRLEVSRMEEKWRSTLKQQEQEEHLKLIAVVNRLRHDWMNDTQILFGYIQMKKFDNLRPYMEKIKMTMQQESNLSKLGLPSFIAYLLQFRVQSKTLELNVEVEQEINLGQLPIQHGLIERLVRQMVACIQEQTAFEDGESGTLSLEFDVQEDGLLLDFVYQGPYNREQLEQSVLARFSSKGSQYLLENDDWHEEEVSVTLRLPFHI</sequence>
<evidence type="ECO:0000259" key="5">
    <source>
        <dbReference type="Pfam" id="PF14689"/>
    </source>
</evidence>
<name>A0ABN8GPQ5_9BACL</name>
<organism evidence="6 7">
    <name type="scientific">Paenibacillus allorhizoplanae</name>
    <dbReference type="NCBI Taxonomy" id="2905648"/>
    <lineage>
        <taxon>Bacteria</taxon>
        <taxon>Bacillati</taxon>
        <taxon>Bacillota</taxon>
        <taxon>Bacilli</taxon>
        <taxon>Bacillales</taxon>
        <taxon>Paenibacillaceae</taxon>
        <taxon>Paenibacillus</taxon>
    </lineage>
</organism>
<comment type="caution">
    <text evidence="6">The sequence shown here is derived from an EMBL/GenBank/DDBJ whole genome shotgun (WGS) entry which is preliminary data.</text>
</comment>
<reference evidence="6" key="1">
    <citation type="submission" date="2022-01" db="EMBL/GenBank/DDBJ databases">
        <authorList>
            <person name="Criscuolo A."/>
        </authorList>
    </citation>
    <scope>NUCLEOTIDE SEQUENCE</scope>
    <source>
        <strain evidence="6">CIP111891</strain>
    </source>
</reference>
<protein>
    <recommendedName>
        <fullName evidence="5">SpoOB alpha-helical domain-containing protein</fullName>
    </recommendedName>
</protein>
<keyword evidence="2" id="KW-0808">Transferase</keyword>
<dbReference type="SUPFAM" id="SSF55890">
    <property type="entry name" value="Sporulation response regulatory protein Spo0B"/>
    <property type="match status" value="1"/>
</dbReference>
<dbReference type="Gene3D" id="3.30.565.30">
    <property type="entry name" value="Sporulation initiation phosphotransferase B (SpoOB), C-terminal domain"/>
    <property type="match status" value="1"/>
</dbReference>
<keyword evidence="4" id="KW-0812">Transmembrane</keyword>
<gene>
    <name evidence="6" type="ORF">PAECIP111891_04148</name>
</gene>
<feature type="transmembrane region" description="Helical" evidence="4">
    <location>
        <begin position="51"/>
        <end position="69"/>
    </location>
</feature>
<dbReference type="InterPro" id="IPR016120">
    <property type="entry name" value="Sig_transdc_His_kin_SpoOB"/>
</dbReference>
<keyword evidence="4" id="KW-1133">Transmembrane helix</keyword>
<evidence type="ECO:0000313" key="6">
    <source>
        <dbReference type="EMBL" id="CAH1214844.1"/>
    </source>
</evidence>